<dbReference type="GO" id="GO:0042073">
    <property type="term" value="P:intraciliary transport"/>
    <property type="evidence" value="ECO:0007669"/>
    <property type="project" value="TreeGrafter"/>
</dbReference>
<comment type="subcellular location">
    <subcellularLocation>
        <location evidence="1">Cell projection</location>
        <location evidence="1">Cilium</location>
    </subcellularLocation>
</comment>
<reference evidence="7" key="3">
    <citation type="submission" date="2025-09" db="UniProtKB">
        <authorList>
            <consortium name="Ensembl"/>
        </authorList>
    </citation>
    <scope>IDENTIFICATION</scope>
</reference>
<keyword evidence="4" id="KW-0969">Cilium</keyword>
<feature type="coiled-coil region" evidence="6">
    <location>
        <begin position="99"/>
        <end position="133"/>
    </location>
</feature>
<evidence type="ECO:0000256" key="5">
    <source>
        <dbReference type="ARBA" id="ARBA00023273"/>
    </source>
</evidence>
<keyword evidence="6" id="KW-0175">Coiled coil</keyword>
<dbReference type="OMA" id="EEQICEY"/>
<evidence type="ECO:0000313" key="8">
    <source>
        <dbReference type="Proteomes" id="UP000265120"/>
    </source>
</evidence>
<comment type="similarity">
    <text evidence="2">Belongs to the IFT57 family.</text>
</comment>
<dbReference type="InParanoid" id="A0A3P8W0R7"/>
<dbReference type="STRING" id="244447.ENSCSEP00000020184"/>
<reference evidence="7" key="2">
    <citation type="submission" date="2025-08" db="UniProtKB">
        <authorList>
            <consortium name="Ensembl"/>
        </authorList>
    </citation>
    <scope>IDENTIFICATION</scope>
</reference>
<dbReference type="GO" id="GO:1905515">
    <property type="term" value="P:non-motile cilium assembly"/>
    <property type="evidence" value="ECO:0007669"/>
    <property type="project" value="TreeGrafter"/>
</dbReference>
<dbReference type="GO" id="GO:0005815">
    <property type="term" value="C:microtubule organizing center"/>
    <property type="evidence" value="ECO:0007669"/>
    <property type="project" value="TreeGrafter"/>
</dbReference>
<proteinExistence type="inferred from homology"/>
<dbReference type="Proteomes" id="UP000265120">
    <property type="component" value="Chromosome 15"/>
</dbReference>
<evidence type="ECO:0000256" key="2">
    <source>
        <dbReference type="ARBA" id="ARBA00009415"/>
    </source>
</evidence>
<organism evidence="7 8">
    <name type="scientific">Cynoglossus semilaevis</name>
    <name type="common">Tongue sole</name>
    <dbReference type="NCBI Taxonomy" id="244447"/>
    <lineage>
        <taxon>Eukaryota</taxon>
        <taxon>Metazoa</taxon>
        <taxon>Chordata</taxon>
        <taxon>Craniata</taxon>
        <taxon>Vertebrata</taxon>
        <taxon>Euteleostomi</taxon>
        <taxon>Actinopterygii</taxon>
        <taxon>Neopterygii</taxon>
        <taxon>Teleostei</taxon>
        <taxon>Neoteleostei</taxon>
        <taxon>Acanthomorphata</taxon>
        <taxon>Carangaria</taxon>
        <taxon>Pleuronectiformes</taxon>
        <taxon>Pleuronectoidei</taxon>
        <taxon>Cynoglossidae</taxon>
        <taxon>Cynoglossinae</taxon>
        <taxon>Cynoglossus</taxon>
    </lineage>
</organism>
<dbReference type="PANTHER" id="PTHR16011">
    <property type="entry name" value="IFT57/HIPPI"/>
    <property type="match status" value="1"/>
</dbReference>
<dbReference type="GO" id="GO:0005929">
    <property type="term" value="C:cilium"/>
    <property type="evidence" value="ECO:0007669"/>
    <property type="project" value="UniProtKB-SubCell"/>
</dbReference>
<keyword evidence="5" id="KW-0966">Cell projection</keyword>
<name>A0A3P8W0R7_CYNSE</name>
<accession>A0A3P8W0R7</accession>
<sequence length="153" mass="18005">MENSCKPHRILEAGDNPADWYQEVDRVLPQLKVTVRSDNKDWGFHKEQMHQHREGIKSSLSEVEGYLGKLLEGINKAQEKVCAREKYINKQLEEQICEYHNVQVKLKEVNELYQQASERVKEKTQILAELNGEAYWLLGKKRKGLFLSLMRFM</sequence>
<dbReference type="GO" id="GO:0005794">
    <property type="term" value="C:Golgi apparatus"/>
    <property type="evidence" value="ECO:0007669"/>
    <property type="project" value="TreeGrafter"/>
</dbReference>
<evidence type="ECO:0000313" key="7">
    <source>
        <dbReference type="Ensembl" id="ENSCSEP00000020184.1"/>
    </source>
</evidence>
<evidence type="ECO:0000256" key="1">
    <source>
        <dbReference type="ARBA" id="ARBA00004138"/>
    </source>
</evidence>
<evidence type="ECO:0000256" key="4">
    <source>
        <dbReference type="ARBA" id="ARBA00023069"/>
    </source>
</evidence>
<protein>
    <recommendedName>
        <fullName evidence="3">Intraflagellar transport protein 57 homolog</fullName>
    </recommendedName>
</protein>
<dbReference type="GeneTree" id="ENSGT00390000006307"/>
<evidence type="ECO:0000256" key="6">
    <source>
        <dbReference type="SAM" id="Coils"/>
    </source>
</evidence>
<dbReference type="InterPro" id="IPR019530">
    <property type="entry name" value="Intra-flagellar_transport_57"/>
</dbReference>
<dbReference type="Pfam" id="PF10498">
    <property type="entry name" value="IFT57"/>
    <property type="match status" value="1"/>
</dbReference>
<dbReference type="Ensembl" id="ENSCSET00000020433.1">
    <property type="protein sequence ID" value="ENSCSEP00000020184.1"/>
    <property type="gene ID" value="ENSCSEG00000012886.1"/>
</dbReference>
<dbReference type="AlphaFoldDB" id="A0A3P8W0R7"/>
<evidence type="ECO:0000256" key="3">
    <source>
        <dbReference type="ARBA" id="ARBA00020568"/>
    </source>
</evidence>
<keyword evidence="8" id="KW-1185">Reference proteome</keyword>
<dbReference type="GO" id="GO:0030992">
    <property type="term" value="C:intraciliary transport particle B"/>
    <property type="evidence" value="ECO:0007669"/>
    <property type="project" value="TreeGrafter"/>
</dbReference>
<reference evidence="7 8" key="1">
    <citation type="journal article" date="2014" name="Nat. Genet.">
        <title>Whole-genome sequence of a flatfish provides insights into ZW sex chromosome evolution and adaptation to a benthic lifestyle.</title>
        <authorList>
            <person name="Chen S."/>
            <person name="Zhang G."/>
            <person name="Shao C."/>
            <person name="Huang Q."/>
            <person name="Liu G."/>
            <person name="Zhang P."/>
            <person name="Song W."/>
            <person name="An N."/>
            <person name="Chalopin D."/>
            <person name="Volff J.N."/>
            <person name="Hong Y."/>
            <person name="Li Q."/>
            <person name="Sha Z."/>
            <person name="Zhou H."/>
            <person name="Xie M."/>
            <person name="Yu Q."/>
            <person name="Liu Y."/>
            <person name="Xiang H."/>
            <person name="Wang N."/>
            <person name="Wu K."/>
            <person name="Yang C."/>
            <person name="Zhou Q."/>
            <person name="Liao X."/>
            <person name="Yang L."/>
            <person name="Hu Q."/>
            <person name="Zhang J."/>
            <person name="Meng L."/>
            <person name="Jin L."/>
            <person name="Tian Y."/>
            <person name="Lian J."/>
            <person name="Yang J."/>
            <person name="Miao G."/>
            <person name="Liu S."/>
            <person name="Liang Z."/>
            <person name="Yan F."/>
            <person name="Li Y."/>
            <person name="Sun B."/>
            <person name="Zhang H."/>
            <person name="Zhang J."/>
            <person name="Zhu Y."/>
            <person name="Du M."/>
            <person name="Zhao Y."/>
            <person name="Schartl M."/>
            <person name="Tang Q."/>
            <person name="Wang J."/>
        </authorList>
    </citation>
    <scope>NUCLEOTIDE SEQUENCE</scope>
</reference>
<dbReference type="PANTHER" id="PTHR16011:SF0">
    <property type="entry name" value="INTRAFLAGELLAR TRANSPORT PROTEIN 57 HOMOLOG"/>
    <property type="match status" value="1"/>
</dbReference>